<dbReference type="PANTHER" id="PTHR31598">
    <property type="entry name" value="IQ DOMAIN-CONTAINING PROTEIN D"/>
    <property type="match status" value="1"/>
</dbReference>
<comment type="subcellular location">
    <subcellularLocation>
        <location evidence="2">Cytoplasm</location>
        <location evidence="2">Cytoskeleton</location>
        <location evidence="2">Flagellum axoneme</location>
    </subcellularLocation>
</comment>
<evidence type="ECO:0000256" key="11">
    <source>
        <dbReference type="ARBA" id="ARBA00046836"/>
    </source>
</evidence>
<comment type="similarity">
    <text evidence="3">Belongs to the DRC10 family.</text>
</comment>
<dbReference type="AlphaFoldDB" id="A0A2G8KRI2"/>
<evidence type="ECO:0000256" key="2">
    <source>
        <dbReference type="ARBA" id="ARBA00004611"/>
    </source>
</evidence>
<proteinExistence type="inferred from homology"/>
<dbReference type="PANTHER" id="PTHR31598:SF1">
    <property type="entry name" value="DYNEIN REGULATORY COMPLEX PROTEIN 10"/>
    <property type="match status" value="1"/>
</dbReference>
<keyword evidence="6" id="KW-0282">Flagellum</keyword>
<name>A0A2G8KRI2_STIJA</name>
<evidence type="ECO:0000256" key="7">
    <source>
        <dbReference type="ARBA" id="ARBA00023069"/>
    </source>
</evidence>
<keyword evidence="8" id="KW-0206">Cytoskeleton</keyword>
<dbReference type="CDD" id="cd23767">
    <property type="entry name" value="IQCD"/>
    <property type="match status" value="1"/>
</dbReference>
<evidence type="ECO:0000256" key="12">
    <source>
        <dbReference type="SAM" id="Coils"/>
    </source>
</evidence>
<evidence type="ECO:0000256" key="3">
    <source>
        <dbReference type="ARBA" id="ARBA00009071"/>
    </source>
</evidence>
<feature type="region of interest" description="Disordered" evidence="13">
    <location>
        <begin position="316"/>
        <end position="344"/>
    </location>
</feature>
<keyword evidence="12" id="KW-0175">Coiled coil</keyword>
<reference evidence="14 15" key="1">
    <citation type="journal article" date="2017" name="PLoS Biol.">
        <title>The sea cucumber genome provides insights into morphological evolution and visceral regeneration.</title>
        <authorList>
            <person name="Zhang X."/>
            <person name="Sun L."/>
            <person name="Yuan J."/>
            <person name="Sun Y."/>
            <person name="Gao Y."/>
            <person name="Zhang L."/>
            <person name="Li S."/>
            <person name="Dai H."/>
            <person name="Hamel J.F."/>
            <person name="Liu C."/>
            <person name="Yu Y."/>
            <person name="Liu S."/>
            <person name="Lin W."/>
            <person name="Guo K."/>
            <person name="Jin S."/>
            <person name="Xu P."/>
            <person name="Storey K.B."/>
            <person name="Huan P."/>
            <person name="Zhang T."/>
            <person name="Zhou Y."/>
            <person name="Zhang J."/>
            <person name="Lin C."/>
            <person name="Li X."/>
            <person name="Xing L."/>
            <person name="Huo D."/>
            <person name="Sun M."/>
            <person name="Wang L."/>
            <person name="Mercier A."/>
            <person name="Li F."/>
            <person name="Yang H."/>
            <person name="Xiang J."/>
        </authorList>
    </citation>
    <scope>NUCLEOTIDE SEQUENCE [LARGE SCALE GENOMIC DNA]</scope>
    <source>
        <strain evidence="14">Shaxun</strain>
        <tissue evidence="14">Muscle</tissue>
    </source>
</reference>
<feature type="compositionally biased region" description="Basic and acidic residues" evidence="13">
    <location>
        <begin position="316"/>
        <end position="339"/>
    </location>
</feature>
<feature type="compositionally biased region" description="Basic and acidic residues" evidence="13">
    <location>
        <begin position="161"/>
        <end position="173"/>
    </location>
</feature>
<evidence type="ECO:0000256" key="6">
    <source>
        <dbReference type="ARBA" id="ARBA00022846"/>
    </source>
</evidence>
<dbReference type="EMBL" id="MRZV01000410">
    <property type="protein sequence ID" value="PIK50613.1"/>
    <property type="molecule type" value="Genomic_DNA"/>
</dbReference>
<dbReference type="STRING" id="307972.A0A2G8KRI2"/>
<keyword evidence="15" id="KW-1185">Reference proteome</keyword>
<evidence type="ECO:0000256" key="5">
    <source>
        <dbReference type="ARBA" id="ARBA00022490"/>
    </source>
</evidence>
<keyword evidence="7" id="KW-0969">Cilium</keyword>
<evidence type="ECO:0000256" key="4">
    <source>
        <dbReference type="ARBA" id="ARBA00021752"/>
    </source>
</evidence>
<evidence type="ECO:0000313" key="15">
    <source>
        <dbReference type="Proteomes" id="UP000230750"/>
    </source>
</evidence>
<evidence type="ECO:0000256" key="1">
    <source>
        <dbReference type="ARBA" id="ARBA00003029"/>
    </source>
</evidence>
<evidence type="ECO:0000313" key="14">
    <source>
        <dbReference type="EMBL" id="PIK50613.1"/>
    </source>
</evidence>
<feature type="region of interest" description="Disordered" evidence="13">
    <location>
        <begin position="17"/>
        <end position="65"/>
    </location>
</feature>
<keyword evidence="9" id="KW-0966">Cell projection</keyword>
<dbReference type="SMART" id="SM00015">
    <property type="entry name" value="IQ"/>
    <property type="match status" value="1"/>
</dbReference>
<sequence length="488" mass="57063">MSFADMAVMETFRLLDKVRSEGPKERAEKPNPQPPQKFKAVHRPKPPKSQPVKTDPLSILDPGRKKLTTVESQRVLAVLDESIKKTEIVSLLPYAIQNVNKYSSMLSEDLQTALHEHGNLQNNLQDTFMKLKEHREAKAIAEEELARQAEDEDSQMGSEEGSPRESIKSKEEQTQSELDEIDEIENNLVKMITAQEYQVTFSCKNLLRMFGPSPALVNSLRSEVKERDERASQMILYLKDLKGFILERLLTTPLEEKEKMEYLQEISVREKKNREVMEKLSTELEGELAEKDTEISKRNDEIRRLKGDRHQLEKFSEEHIRRTRLEADKSQQADLKNSEGKQTTLQGEVQKLRNKLAAMTAEHRESELTLRKRKYKIETEVENWIQKYDQDMGERQEEYEDLDSIYTEEKAQLNELEERFKTLEAEYTTIVEERKIAQEKRERQQRELAAMIKAATIVQSFWRSYKCRKMLKAKNKKKGKKGKKGKKK</sequence>
<keyword evidence="5" id="KW-0963">Cytoplasm</keyword>
<feature type="coiled-coil region" evidence="12">
    <location>
        <begin position="399"/>
        <end position="454"/>
    </location>
</feature>
<protein>
    <recommendedName>
        <fullName evidence="4">Dynein regulatory complex protein 10</fullName>
    </recommendedName>
    <alternativeName>
        <fullName evidence="10">IQ domain-containing protein D</fullName>
    </alternativeName>
</protein>
<dbReference type="OrthoDB" id="536093at2759"/>
<comment type="caution">
    <text evidence="14">The sequence shown here is derived from an EMBL/GenBank/DDBJ whole genome shotgun (WGS) entry which is preliminary data.</text>
</comment>
<gene>
    <name evidence="14" type="ORF">BSL78_12459</name>
</gene>
<accession>A0A2G8KRI2</accession>
<evidence type="ECO:0000256" key="8">
    <source>
        <dbReference type="ARBA" id="ARBA00023212"/>
    </source>
</evidence>
<organism evidence="14 15">
    <name type="scientific">Stichopus japonicus</name>
    <name type="common">Sea cucumber</name>
    <dbReference type="NCBI Taxonomy" id="307972"/>
    <lineage>
        <taxon>Eukaryota</taxon>
        <taxon>Metazoa</taxon>
        <taxon>Echinodermata</taxon>
        <taxon>Eleutherozoa</taxon>
        <taxon>Echinozoa</taxon>
        <taxon>Holothuroidea</taxon>
        <taxon>Aspidochirotacea</taxon>
        <taxon>Aspidochirotida</taxon>
        <taxon>Stichopodidae</taxon>
        <taxon>Apostichopus</taxon>
    </lineage>
</organism>
<comment type="function">
    <text evidence="1">Component of the nexin-dynein regulatory complex (N-DRC), a key regulator of ciliary/flagellar motility which maintains the alignment and integrity of the distal axoneme and regulates microtubule sliding in motile axonemes.</text>
</comment>
<comment type="subunit">
    <text evidence="11">Component of the nexin-dynein regulatory complex (N-DRC). Interacts with CFAP52.</text>
</comment>
<evidence type="ECO:0000256" key="10">
    <source>
        <dbReference type="ARBA" id="ARBA00032180"/>
    </source>
</evidence>
<dbReference type="Pfam" id="PF00612">
    <property type="entry name" value="IQ"/>
    <property type="match status" value="1"/>
</dbReference>
<evidence type="ECO:0000256" key="13">
    <source>
        <dbReference type="SAM" id="MobiDB-lite"/>
    </source>
</evidence>
<dbReference type="InterPro" id="IPR042815">
    <property type="entry name" value="DRC10"/>
</dbReference>
<dbReference type="InterPro" id="IPR000048">
    <property type="entry name" value="IQ_motif_EF-hand-BS"/>
</dbReference>
<evidence type="ECO:0000256" key="9">
    <source>
        <dbReference type="ARBA" id="ARBA00023273"/>
    </source>
</evidence>
<dbReference type="Proteomes" id="UP000230750">
    <property type="component" value="Unassembled WGS sequence"/>
</dbReference>
<feature type="compositionally biased region" description="Basic and acidic residues" evidence="13">
    <location>
        <begin position="17"/>
        <end position="29"/>
    </location>
</feature>
<feature type="region of interest" description="Disordered" evidence="13">
    <location>
        <begin position="144"/>
        <end position="178"/>
    </location>
</feature>
<dbReference type="PROSITE" id="PS50096">
    <property type="entry name" value="IQ"/>
    <property type="match status" value="1"/>
</dbReference>